<keyword evidence="2" id="KW-0548">Nucleotidyltransferase</keyword>
<evidence type="ECO:0000256" key="5">
    <source>
        <dbReference type="ARBA" id="ARBA00022840"/>
    </source>
</evidence>
<reference evidence="12 13" key="1">
    <citation type="submission" date="2018-06" db="EMBL/GenBank/DDBJ databases">
        <title>Genomic Encyclopedia of Archaeal and Bacterial Type Strains, Phase II (KMG-II): from individual species to whole genera.</title>
        <authorList>
            <person name="Goeker M."/>
        </authorList>
    </citation>
    <scope>NUCLEOTIDE SEQUENCE [LARGE SCALE GENOMIC DNA]</scope>
    <source>
        <strain evidence="12 13">DSM 23522</strain>
    </source>
</reference>
<dbReference type="GO" id="GO:0005524">
    <property type="term" value="F:ATP binding"/>
    <property type="evidence" value="ECO:0007669"/>
    <property type="project" value="UniProtKB-KW"/>
</dbReference>
<dbReference type="AlphaFoldDB" id="A0A327R305"/>
<keyword evidence="7" id="KW-0546">Nucleotide metabolism</keyword>
<evidence type="ECO:0000313" key="13">
    <source>
        <dbReference type="Proteomes" id="UP000249696"/>
    </source>
</evidence>
<sequence length="343" mass="39909">MANNIQEAFIEFHSKIKLDFENNQLLVDKRDIIIDEIRVYLKKKAEDEGVKISFTFENQGSYSMSTGIEPLVGEDYDIDIMLLFNIAKEDYTAKEVKQWVYNALNKYPRTVSIKKPCVRVQYHQSGETLYHVDLAVYSNGNNDDNKYLSKKPKYASDNEEWEDAQPKELKKLVNGKFTVTDERHQFKRCIRYLKRWKDFKFKYTEAGRPTGISITALALNGFSPELDYNGFTNTYKANDIKALRNFVDYILSQFTWANDIEVRLPVKPYNNLFEKMKDIQKENFKEKLNDLKHKLNEADNETDPNKASKILIKVFGNDFPEITKKESAQVRTAPAIVSSPDQA</sequence>
<name>A0A327R305_9FLAO</name>
<evidence type="ECO:0000313" key="12">
    <source>
        <dbReference type="EMBL" id="RAJ10342.1"/>
    </source>
</evidence>
<feature type="domain" description="Cyclic GMP-AMP synthase DncV-like nucleotidyltransferase" evidence="11">
    <location>
        <begin position="56"/>
        <end position="137"/>
    </location>
</feature>
<dbReference type="RefSeq" id="WP_111624463.1">
    <property type="nucleotide sequence ID" value="NZ_QLLN01000005.1"/>
</dbReference>
<evidence type="ECO:0000256" key="10">
    <source>
        <dbReference type="ARBA" id="ARBA00048304"/>
    </source>
</evidence>
<evidence type="ECO:0000256" key="7">
    <source>
        <dbReference type="ARBA" id="ARBA00023080"/>
    </source>
</evidence>
<dbReference type="Proteomes" id="UP000249696">
    <property type="component" value="Unassembled WGS sequence"/>
</dbReference>
<keyword evidence="1" id="KW-0808">Transferase</keyword>
<comment type="caution">
    <text evidence="12">The sequence shown here is derived from an EMBL/GenBank/DDBJ whole genome shotgun (WGS) entry which is preliminary data.</text>
</comment>
<dbReference type="GO" id="GO:0046872">
    <property type="term" value="F:metal ion binding"/>
    <property type="evidence" value="ECO:0007669"/>
    <property type="project" value="UniProtKB-KW"/>
</dbReference>
<keyword evidence="6" id="KW-0460">Magnesium</keyword>
<dbReference type="InterPro" id="IPR048445">
    <property type="entry name" value="DncV-like_NTFase"/>
</dbReference>
<dbReference type="OrthoDB" id="661552at2"/>
<proteinExistence type="predicted"/>
<keyword evidence="3" id="KW-0479">Metal-binding</keyword>
<protein>
    <recommendedName>
        <fullName evidence="9">Cyclic GMP-AMP synthase</fullName>
    </recommendedName>
</protein>
<evidence type="ECO:0000256" key="1">
    <source>
        <dbReference type="ARBA" id="ARBA00022679"/>
    </source>
</evidence>
<keyword evidence="4" id="KW-0547">Nucleotide-binding</keyword>
<keyword evidence="13" id="KW-1185">Reference proteome</keyword>
<dbReference type="CDD" id="cd05400">
    <property type="entry name" value="NT_2-5OAS_ClassI-CCAase"/>
    <property type="match status" value="1"/>
</dbReference>
<accession>A0A327R305</accession>
<dbReference type="Pfam" id="PF21654">
    <property type="entry name" value="DncV-like_NTFase"/>
    <property type="match status" value="1"/>
</dbReference>
<dbReference type="GO" id="GO:0009117">
    <property type="term" value="P:nucleotide metabolic process"/>
    <property type="evidence" value="ECO:0007669"/>
    <property type="project" value="UniProtKB-KW"/>
</dbReference>
<evidence type="ECO:0000256" key="4">
    <source>
        <dbReference type="ARBA" id="ARBA00022741"/>
    </source>
</evidence>
<dbReference type="InterPro" id="IPR006116">
    <property type="entry name" value="NT_2-5OAS_ClassI-CCAase"/>
</dbReference>
<comment type="catalytic activity">
    <reaction evidence="10">
        <text>GTP + ATP = 3',3'-cGAMP + 2 diphosphate</text>
        <dbReference type="Rhea" id="RHEA:35647"/>
        <dbReference type="ChEBI" id="CHEBI:30616"/>
        <dbReference type="ChEBI" id="CHEBI:33019"/>
        <dbReference type="ChEBI" id="CHEBI:37565"/>
        <dbReference type="ChEBI" id="CHEBI:71501"/>
    </reaction>
    <physiologicalReaction direction="left-to-right" evidence="10">
        <dbReference type="Rhea" id="RHEA:35648"/>
    </physiologicalReaction>
</comment>
<keyword evidence="8" id="KW-0051">Antiviral defense</keyword>
<evidence type="ECO:0000259" key="11">
    <source>
        <dbReference type="Pfam" id="PF21654"/>
    </source>
</evidence>
<evidence type="ECO:0000256" key="3">
    <source>
        <dbReference type="ARBA" id="ARBA00022723"/>
    </source>
</evidence>
<dbReference type="GO" id="GO:0016779">
    <property type="term" value="F:nucleotidyltransferase activity"/>
    <property type="evidence" value="ECO:0007669"/>
    <property type="project" value="UniProtKB-KW"/>
</dbReference>
<keyword evidence="5" id="KW-0067">ATP-binding</keyword>
<evidence type="ECO:0000256" key="2">
    <source>
        <dbReference type="ARBA" id="ARBA00022695"/>
    </source>
</evidence>
<organism evidence="12 13">
    <name type="scientific">Arenibacter echinorum</name>
    <dbReference type="NCBI Taxonomy" id="440515"/>
    <lineage>
        <taxon>Bacteria</taxon>
        <taxon>Pseudomonadati</taxon>
        <taxon>Bacteroidota</taxon>
        <taxon>Flavobacteriia</taxon>
        <taxon>Flavobacteriales</taxon>
        <taxon>Flavobacteriaceae</taxon>
        <taxon>Arenibacter</taxon>
    </lineage>
</organism>
<evidence type="ECO:0000256" key="6">
    <source>
        <dbReference type="ARBA" id="ARBA00022842"/>
    </source>
</evidence>
<gene>
    <name evidence="12" type="ORF">LV92_03091</name>
</gene>
<evidence type="ECO:0000256" key="8">
    <source>
        <dbReference type="ARBA" id="ARBA00023118"/>
    </source>
</evidence>
<dbReference type="GO" id="GO:0051607">
    <property type="term" value="P:defense response to virus"/>
    <property type="evidence" value="ECO:0007669"/>
    <property type="project" value="UniProtKB-KW"/>
</dbReference>
<dbReference type="EMBL" id="QLLN01000005">
    <property type="protein sequence ID" value="RAJ10342.1"/>
    <property type="molecule type" value="Genomic_DNA"/>
</dbReference>
<evidence type="ECO:0000256" key="9">
    <source>
        <dbReference type="ARBA" id="ARBA00044145"/>
    </source>
</evidence>